<gene>
    <name evidence="1" type="ORF">CLUP02_12474</name>
</gene>
<proteinExistence type="predicted"/>
<dbReference type="AlphaFoldDB" id="A0A9Q8T2A8"/>
<dbReference type="GeneID" id="73346448"/>
<organism evidence="1 2">
    <name type="scientific">Colletotrichum lupini</name>
    <dbReference type="NCBI Taxonomy" id="145971"/>
    <lineage>
        <taxon>Eukaryota</taxon>
        <taxon>Fungi</taxon>
        <taxon>Dikarya</taxon>
        <taxon>Ascomycota</taxon>
        <taxon>Pezizomycotina</taxon>
        <taxon>Sordariomycetes</taxon>
        <taxon>Hypocreomycetidae</taxon>
        <taxon>Glomerellales</taxon>
        <taxon>Glomerellaceae</taxon>
        <taxon>Colletotrichum</taxon>
        <taxon>Colletotrichum acutatum species complex</taxon>
    </lineage>
</organism>
<protein>
    <submittedName>
        <fullName evidence="1">Uncharacterized protein</fullName>
    </submittedName>
</protein>
<evidence type="ECO:0000313" key="1">
    <source>
        <dbReference type="EMBL" id="UQC86972.1"/>
    </source>
</evidence>
<evidence type="ECO:0000313" key="2">
    <source>
        <dbReference type="Proteomes" id="UP000830671"/>
    </source>
</evidence>
<reference evidence="1" key="1">
    <citation type="journal article" date="2021" name="Mol. Plant Microbe Interact.">
        <title>Complete Genome Sequence of the Plant-Pathogenic Fungus Colletotrichum lupini.</title>
        <authorList>
            <person name="Baroncelli R."/>
            <person name="Pensec F."/>
            <person name="Da Lio D."/>
            <person name="Boufleur T."/>
            <person name="Vicente I."/>
            <person name="Sarrocco S."/>
            <person name="Picot A."/>
            <person name="Baraldi E."/>
            <person name="Sukno S."/>
            <person name="Thon M."/>
            <person name="Le Floch G."/>
        </authorList>
    </citation>
    <scope>NUCLEOTIDE SEQUENCE</scope>
    <source>
        <strain evidence="1">IMI 504893</strain>
    </source>
</reference>
<accession>A0A9Q8T2A8</accession>
<keyword evidence="2" id="KW-1185">Reference proteome</keyword>
<dbReference type="KEGG" id="clup:CLUP02_12474"/>
<dbReference type="RefSeq" id="XP_049148583.1">
    <property type="nucleotide sequence ID" value="XM_049291438.1"/>
</dbReference>
<name>A0A9Q8T2A8_9PEZI</name>
<dbReference type="Proteomes" id="UP000830671">
    <property type="component" value="Chromosome 6"/>
</dbReference>
<sequence length="58" mass="6077">MAYCIPPSCVASHAAEKGSKTIGSSWVADAASDLPGFPIGLAAWDSHGNRPHELQKEL</sequence>
<dbReference type="EMBL" id="CP019478">
    <property type="protein sequence ID" value="UQC86972.1"/>
    <property type="molecule type" value="Genomic_DNA"/>
</dbReference>